<dbReference type="PROSITE" id="PS51421">
    <property type="entry name" value="RAS"/>
    <property type="match status" value="1"/>
</dbReference>
<dbReference type="GO" id="GO:0006207">
    <property type="term" value="P:'de novo' pyrimidine nucleobase biosynthetic process"/>
    <property type="evidence" value="ECO:0007669"/>
    <property type="project" value="InterPro"/>
</dbReference>
<dbReference type="SUPFAM" id="SSF54211">
    <property type="entry name" value="Ribosomal protein S5 domain 2-like"/>
    <property type="match status" value="1"/>
</dbReference>
<feature type="non-terminal residue" evidence="8">
    <location>
        <position position="1"/>
    </location>
</feature>
<dbReference type="GO" id="GO:0004163">
    <property type="term" value="F:diphosphomevalonate decarboxylase activity"/>
    <property type="evidence" value="ECO:0007669"/>
    <property type="project" value="InterPro"/>
</dbReference>
<dbReference type="InterPro" id="IPR036554">
    <property type="entry name" value="GHMP_kinase_C_sf"/>
</dbReference>
<evidence type="ECO:0000259" key="6">
    <source>
        <dbReference type="Pfam" id="PF18376"/>
    </source>
</evidence>
<dbReference type="InterPro" id="IPR027417">
    <property type="entry name" value="P-loop_NTPase"/>
</dbReference>
<evidence type="ECO:0000256" key="2">
    <source>
        <dbReference type="ARBA" id="ARBA00004725"/>
    </source>
</evidence>
<dbReference type="SMART" id="SM00175">
    <property type="entry name" value="RAB"/>
    <property type="match status" value="1"/>
</dbReference>
<dbReference type="InterPro" id="IPR013785">
    <property type="entry name" value="Aldolase_TIM"/>
</dbReference>
<dbReference type="SMART" id="SM00173">
    <property type="entry name" value="RAS"/>
    <property type="match status" value="1"/>
</dbReference>
<dbReference type="Proteomes" id="UP000037510">
    <property type="component" value="Unassembled WGS sequence"/>
</dbReference>
<dbReference type="GO" id="GO:0019287">
    <property type="term" value="P:isopentenyl diphosphate biosynthetic process, mevalonate pathway"/>
    <property type="evidence" value="ECO:0007669"/>
    <property type="project" value="InterPro"/>
</dbReference>
<dbReference type="Gene3D" id="3.30.230.10">
    <property type="match status" value="1"/>
</dbReference>
<keyword evidence="3" id="KW-0560">Oxidoreductase</keyword>
<dbReference type="PRINTS" id="PR00449">
    <property type="entry name" value="RASTRNSFRMNG"/>
</dbReference>
<organism evidence="8 9">
    <name type="scientific">Operophtera brumata</name>
    <name type="common">Winter moth</name>
    <name type="synonym">Phalaena brumata</name>
    <dbReference type="NCBI Taxonomy" id="104452"/>
    <lineage>
        <taxon>Eukaryota</taxon>
        <taxon>Metazoa</taxon>
        <taxon>Ecdysozoa</taxon>
        <taxon>Arthropoda</taxon>
        <taxon>Hexapoda</taxon>
        <taxon>Insecta</taxon>
        <taxon>Pterygota</taxon>
        <taxon>Neoptera</taxon>
        <taxon>Endopterygota</taxon>
        <taxon>Lepidoptera</taxon>
        <taxon>Glossata</taxon>
        <taxon>Ditrysia</taxon>
        <taxon>Geometroidea</taxon>
        <taxon>Geometridae</taxon>
        <taxon>Larentiinae</taxon>
        <taxon>Operophtera</taxon>
    </lineage>
</organism>
<dbReference type="InterPro" id="IPR041431">
    <property type="entry name" value="Mvd1_C"/>
</dbReference>
<dbReference type="FunFam" id="3.30.70.890:FF:000005">
    <property type="entry name" value="Diphosphomevalonate decarboxylase"/>
    <property type="match status" value="1"/>
</dbReference>
<dbReference type="PROSITE" id="PS00911">
    <property type="entry name" value="DHODEHASE_1"/>
    <property type="match status" value="1"/>
</dbReference>
<dbReference type="SUPFAM" id="SSF51395">
    <property type="entry name" value="FMN-linked oxidoreductases"/>
    <property type="match status" value="2"/>
</dbReference>
<comment type="caution">
    <text evidence="8">The sequence shown here is derived from an EMBL/GenBank/DDBJ whole genome shotgun (WGS) entry which is preliminary data.</text>
</comment>
<evidence type="ECO:0000256" key="4">
    <source>
        <dbReference type="SAM" id="MobiDB-lite"/>
    </source>
</evidence>
<reference evidence="8 9" key="1">
    <citation type="journal article" date="2015" name="Genome Biol. Evol.">
        <title>The genome of winter moth (Operophtera brumata) provides a genomic perspective on sexual dimorphism and phenology.</title>
        <authorList>
            <person name="Derks M.F."/>
            <person name="Smit S."/>
            <person name="Salis L."/>
            <person name="Schijlen E."/>
            <person name="Bossers A."/>
            <person name="Mateman C."/>
            <person name="Pijl A.S."/>
            <person name="de Ridder D."/>
            <person name="Groenen M.A."/>
            <person name="Visser M.E."/>
            <person name="Megens H.J."/>
        </authorList>
    </citation>
    <scope>NUCLEOTIDE SEQUENCE [LARGE SCALE GENOMIC DNA]</scope>
    <source>
        <strain evidence="8">WM2013NL</strain>
        <tissue evidence="8">Head and thorax</tissue>
    </source>
</reference>
<dbReference type="Pfam" id="PF00071">
    <property type="entry name" value="Ras"/>
    <property type="match status" value="1"/>
</dbReference>
<feature type="compositionally biased region" description="Polar residues" evidence="4">
    <location>
        <begin position="741"/>
        <end position="750"/>
    </location>
</feature>
<evidence type="ECO:0000313" key="8">
    <source>
        <dbReference type="EMBL" id="KOB75553.1"/>
    </source>
</evidence>
<feature type="domain" description="Mvd1 C-terminal" evidence="6">
    <location>
        <begin position="388"/>
        <end position="569"/>
    </location>
</feature>
<dbReference type="PROSITE" id="PS51420">
    <property type="entry name" value="RHO"/>
    <property type="match status" value="1"/>
</dbReference>
<dbReference type="InterPro" id="IPR001806">
    <property type="entry name" value="Small_GTPase"/>
</dbReference>
<dbReference type="Pfam" id="PF18376">
    <property type="entry name" value="MDD_C"/>
    <property type="match status" value="1"/>
</dbReference>
<dbReference type="InterPro" id="IPR053859">
    <property type="entry name" value="MVD-like_N"/>
</dbReference>
<accession>A0A0L7LJ17</accession>
<dbReference type="Gene3D" id="3.20.20.70">
    <property type="entry name" value="Aldolase class I"/>
    <property type="match status" value="2"/>
</dbReference>
<feature type="domain" description="Dihydroorotate dehydrogenase catalytic" evidence="5">
    <location>
        <begin position="70"/>
        <end position="141"/>
    </location>
</feature>
<feature type="region of interest" description="Disordered" evidence="4">
    <location>
        <begin position="737"/>
        <end position="761"/>
    </location>
</feature>
<dbReference type="SMART" id="SM00176">
    <property type="entry name" value="RAN"/>
    <property type="match status" value="1"/>
</dbReference>
<dbReference type="FunFam" id="3.30.230.10:FF:000080">
    <property type="entry name" value="Diphosphomevalonate decarboxylase"/>
    <property type="match status" value="1"/>
</dbReference>
<feature type="domain" description="Diphosphomevalonate decarboxylase-like N-terminal" evidence="7">
    <location>
        <begin position="212"/>
        <end position="376"/>
    </location>
</feature>
<dbReference type="Gene3D" id="3.40.50.300">
    <property type="entry name" value="P-loop containing nucleotide triphosphate hydrolases"/>
    <property type="match status" value="1"/>
</dbReference>
<dbReference type="GO" id="GO:0004152">
    <property type="term" value="F:dihydroorotate dehydrogenase activity"/>
    <property type="evidence" value="ECO:0007669"/>
    <property type="project" value="UniProtKB-ARBA"/>
</dbReference>
<sequence length="767" mass="85253">NKLKSLCNVTLGGAVVYQYIYYKKDFKGYYDQYLKPFSQFLSPEWAHNAGVAAIKYGLFPPDYSEDPKVLNTKLLNYDLKNPIGIAAGFDKHGDAVIGLMKLGFSIVEIGSVTPEPQPGNPKPRVFRLPEDEAVINRYGFNRLIISNTTIDRPQLANKEFMNEAGGLSGKPLTNKSTEMIKEMKNTYYWCWRSVYRSRCIRKNISRSQRIIAPVNIAVIKYWGKRDEELILPLNDSVSATLDTSIMCAKTSVCARPEFQEDTIWLNGIKESFSNKRLQNCLQGVKARAIAEKAVDENFLSWKVHVCSENNFPTAAGLASSAAGYACLVVALAKLYKVKSDVSSLARLGSGSACRSVYGGFVRWRSGTDPQGADSIAVQVSPSWPQMRALILVVGDTKKKTSSTDGMRISAQTSELLKYRIEHCVPRRTEELCNAIKLQDFTTFAEITMKDSNQFHAVCQDSYPPFVYMNDISHSIVELIHKYNKYCGTPKVAYTFDAGTNACLYLLEEEVPKVTSLIKYAYPSSDDNFCRGLSISGEGLSTDVLEAMGEPKPMNQIKYIIHTKVGNGPTDISDEYLFKFLVIGSAVKEDRCHTIGVEFGSKIVNIGGKSTKLQIWDTAGQERFRSVTRSYYRGAAGALLVYDITSRDSFNALANWLRDARTLSSPNIVILLVGNKKDMEESREVTFTEASTFAQENELIFLETSAKTGENVEEAFLKCSKTILAKIETGELDPERIGSGIQYGTGTSKRLSTPKKPARAPSDCACRV</sequence>
<dbReference type="InterPro" id="IPR029765">
    <property type="entry name" value="Mev_diP_decarb"/>
</dbReference>
<evidence type="ECO:0000256" key="3">
    <source>
        <dbReference type="ARBA" id="ARBA00023002"/>
    </source>
</evidence>
<dbReference type="SUPFAM" id="SSF55060">
    <property type="entry name" value="GHMP Kinase, C-terminal domain"/>
    <property type="match status" value="1"/>
</dbReference>
<dbReference type="Pfam" id="PF22700">
    <property type="entry name" value="MVD-like_N"/>
    <property type="match status" value="1"/>
</dbReference>
<evidence type="ECO:0000259" key="5">
    <source>
        <dbReference type="Pfam" id="PF01180"/>
    </source>
</evidence>
<dbReference type="SMART" id="SM00174">
    <property type="entry name" value="RHO"/>
    <property type="match status" value="1"/>
</dbReference>
<dbReference type="FunFam" id="3.40.50.300:FF:004198">
    <property type="entry name" value="Secretion related GTPase SrgD (AFU_orthologue AFUA_1G07680)"/>
    <property type="match status" value="1"/>
</dbReference>
<evidence type="ECO:0000259" key="7">
    <source>
        <dbReference type="Pfam" id="PF22700"/>
    </source>
</evidence>
<dbReference type="InterPro" id="IPR020568">
    <property type="entry name" value="Ribosomal_Su5_D2-typ_SF"/>
</dbReference>
<dbReference type="Pfam" id="PF01180">
    <property type="entry name" value="DHO_dh"/>
    <property type="match status" value="1"/>
</dbReference>
<dbReference type="GO" id="GO:0003924">
    <property type="term" value="F:GTPase activity"/>
    <property type="evidence" value="ECO:0007669"/>
    <property type="project" value="InterPro"/>
</dbReference>
<keyword evidence="9" id="KW-1185">Reference proteome</keyword>
<evidence type="ECO:0000256" key="1">
    <source>
        <dbReference type="ARBA" id="ARBA00001917"/>
    </source>
</evidence>
<dbReference type="GO" id="GO:0005525">
    <property type="term" value="F:GTP binding"/>
    <property type="evidence" value="ECO:0007669"/>
    <property type="project" value="InterPro"/>
</dbReference>
<dbReference type="EMBL" id="JTDY01000888">
    <property type="protein sequence ID" value="KOB75553.1"/>
    <property type="molecule type" value="Genomic_DNA"/>
</dbReference>
<dbReference type="GO" id="GO:0044205">
    <property type="term" value="P:'de novo' UMP biosynthetic process"/>
    <property type="evidence" value="ECO:0007669"/>
    <property type="project" value="UniProtKB-UniPathway"/>
</dbReference>
<dbReference type="InterPro" id="IPR005720">
    <property type="entry name" value="Dihydroorotate_DH_cat"/>
</dbReference>
<dbReference type="InterPro" id="IPR001295">
    <property type="entry name" value="Dihydroorotate_DH_CS"/>
</dbReference>
<dbReference type="PANTHER" id="PTHR10977">
    <property type="entry name" value="DIPHOSPHOMEVALONATE DECARBOXYLASE"/>
    <property type="match status" value="1"/>
</dbReference>
<dbReference type="NCBIfam" id="TIGR00231">
    <property type="entry name" value="small_GTP"/>
    <property type="match status" value="1"/>
</dbReference>
<dbReference type="PROSITE" id="PS51419">
    <property type="entry name" value="RAB"/>
    <property type="match status" value="1"/>
</dbReference>
<comment type="pathway">
    <text evidence="2">Pyrimidine metabolism; UMP biosynthesis via de novo pathway.</text>
</comment>
<proteinExistence type="predicted"/>
<name>A0A0L7LJ17_OPEBR</name>
<dbReference type="STRING" id="104452.A0A0L7LJ17"/>
<evidence type="ECO:0000313" key="9">
    <source>
        <dbReference type="Proteomes" id="UP000037510"/>
    </source>
</evidence>
<dbReference type="InterPro" id="IPR005225">
    <property type="entry name" value="Small_GTP-bd"/>
</dbReference>
<dbReference type="NCBIfam" id="TIGR01240">
    <property type="entry name" value="mevDPdecarb"/>
    <property type="match status" value="1"/>
</dbReference>
<dbReference type="InterPro" id="IPR014721">
    <property type="entry name" value="Ribsml_uS5_D2-typ_fold_subgr"/>
</dbReference>
<dbReference type="SUPFAM" id="SSF52540">
    <property type="entry name" value="P-loop containing nucleoside triphosphate hydrolases"/>
    <property type="match status" value="1"/>
</dbReference>
<dbReference type="GO" id="GO:0005829">
    <property type="term" value="C:cytosol"/>
    <property type="evidence" value="ECO:0007669"/>
    <property type="project" value="InterPro"/>
</dbReference>
<dbReference type="UniPathway" id="UPA00070"/>
<gene>
    <name evidence="8" type="ORF">OBRU01_06916</name>
</gene>
<dbReference type="Gene3D" id="3.30.70.890">
    <property type="entry name" value="GHMP kinase, C-terminal domain"/>
    <property type="match status" value="1"/>
</dbReference>
<comment type="cofactor">
    <cofactor evidence="1">
        <name>FMN</name>
        <dbReference type="ChEBI" id="CHEBI:58210"/>
    </cofactor>
</comment>
<dbReference type="AlphaFoldDB" id="A0A0L7LJ17"/>
<dbReference type="PANTHER" id="PTHR10977:SF3">
    <property type="entry name" value="DIPHOSPHOMEVALONATE DECARBOXYLASE"/>
    <property type="match status" value="1"/>
</dbReference>
<protein>
    <submittedName>
        <fullName evidence="8">Diphosphomevalonate decarboxylase</fullName>
    </submittedName>
</protein>